<organism evidence="3 4">
    <name type="scientific">Pichia sorbitophila (strain ATCC MYA-4447 / BCRC 22081 / CBS 7064 / NBRC 10061 / NRRL Y-12695)</name>
    <name type="common">Hybrid yeast</name>
    <dbReference type="NCBI Taxonomy" id="559304"/>
    <lineage>
        <taxon>Eukaryota</taxon>
        <taxon>Fungi</taxon>
        <taxon>Dikarya</taxon>
        <taxon>Ascomycota</taxon>
        <taxon>Saccharomycotina</taxon>
        <taxon>Pichiomycetes</taxon>
        <taxon>Debaryomycetaceae</taxon>
        <taxon>Millerozyma</taxon>
    </lineage>
</organism>
<proteinExistence type="predicted"/>
<dbReference type="InParanoid" id="G8YMP6"/>
<keyword evidence="4" id="KW-1185">Reference proteome</keyword>
<evidence type="ECO:0000256" key="1">
    <source>
        <dbReference type="SAM" id="MobiDB-lite"/>
    </source>
</evidence>
<dbReference type="PROSITE" id="PS50086">
    <property type="entry name" value="TBC_RABGAP"/>
    <property type="match status" value="1"/>
</dbReference>
<dbReference type="OMA" id="NWWLTLF"/>
<dbReference type="AlphaFoldDB" id="G8YMP6"/>
<dbReference type="HOGENOM" id="CLU_028055_0_0_1"/>
<dbReference type="GO" id="GO:0005096">
    <property type="term" value="F:GTPase activator activity"/>
    <property type="evidence" value="ECO:0007669"/>
    <property type="project" value="TreeGrafter"/>
</dbReference>
<dbReference type="OrthoDB" id="294251at2759"/>
<dbReference type="SMART" id="SM00164">
    <property type="entry name" value="TBC"/>
    <property type="match status" value="1"/>
</dbReference>
<dbReference type="eggNOG" id="KOG2058">
    <property type="taxonomic scope" value="Eukaryota"/>
</dbReference>
<dbReference type="PANTHER" id="PTHR47219">
    <property type="entry name" value="RAB GTPASE-ACTIVATING PROTEIN 1-LIKE"/>
    <property type="match status" value="1"/>
</dbReference>
<protein>
    <submittedName>
        <fullName evidence="3">Piso0_001265 protein</fullName>
    </submittedName>
</protein>
<accession>G8YMP6</accession>
<dbReference type="EMBL" id="FO082055">
    <property type="protein sequence ID" value="CCE79214.1"/>
    <property type="molecule type" value="Genomic_DNA"/>
</dbReference>
<feature type="compositionally biased region" description="Basic and acidic residues" evidence="1">
    <location>
        <begin position="146"/>
        <end position="157"/>
    </location>
</feature>
<name>G8YMP6_PICSO</name>
<feature type="region of interest" description="Disordered" evidence="1">
    <location>
        <begin position="133"/>
        <end position="231"/>
    </location>
</feature>
<dbReference type="Gene3D" id="1.10.8.270">
    <property type="entry name" value="putative rabgap domain of human tbc1 domain family member 14 like domains"/>
    <property type="match status" value="1"/>
</dbReference>
<dbReference type="GO" id="GO:0031267">
    <property type="term" value="F:small GTPase binding"/>
    <property type="evidence" value="ECO:0007669"/>
    <property type="project" value="TreeGrafter"/>
</dbReference>
<feature type="domain" description="Rab-GAP TBC" evidence="2">
    <location>
        <begin position="414"/>
        <end position="620"/>
    </location>
</feature>
<dbReference type="GO" id="GO:0030427">
    <property type="term" value="C:site of polarized growth"/>
    <property type="evidence" value="ECO:0007669"/>
    <property type="project" value="UniProtKB-ARBA"/>
</dbReference>
<dbReference type="InterPro" id="IPR000195">
    <property type="entry name" value="Rab-GAP-TBC_dom"/>
</dbReference>
<feature type="compositionally biased region" description="Low complexity" evidence="1">
    <location>
        <begin position="209"/>
        <end position="223"/>
    </location>
</feature>
<evidence type="ECO:0000259" key="2">
    <source>
        <dbReference type="PROSITE" id="PS50086"/>
    </source>
</evidence>
<dbReference type="STRING" id="559304.G8YMP6"/>
<dbReference type="Pfam" id="PF00566">
    <property type="entry name" value="RabGAP-TBC"/>
    <property type="match status" value="1"/>
</dbReference>
<evidence type="ECO:0000313" key="4">
    <source>
        <dbReference type="Proteomes" id="UP000005222"/>
    </source>
</evidence>
<dbReference type="PANTHER" id="PTHR47219:SF20">
    <property type="entry name" value="TBC1 DOMAIN FAMILY MEMBER 2B"/>
    <property type="match status" value="1"/>
</dbReference>
<sequence length="689" mass="77929">MKGKLFTDEPSTGACHTGGNLFGEVEENVVLDSLGGNIQQLDDKRLERLIRLKFNNNAFSLIRQLSNDLAMKEKELVLLRKEKFTREQELLRICSEYGNLSALDVDKRLNALPSENNVDQVIHELVSHALSDPIKKSPLAESNEQQGDRSKQSDDVPRNSLPPLQRKPSSWIGNWFKDPSNASRAASPLRSPDKQMSNIGSDSEYELVTSSSQNSSNTKHSTSLPQSRLPVELDNMASSKVSTPSVSGASIDRYGFFIDADVTAKNTEDGNEKEEPTLRLSLDSPTAAPRENVSIGDTHVLNASGTTSIASSSQSVDKLKQIEGKYDANNQLLNNQWDNYFKNLMKAYFKHYKHSARPEVHDHASLLTSNELFGTRGLNLITLDKSQTRYITNTNNAHDDTYYKQLCRLISQTGIPEKYRFSLWIELSGAKNLRIPGEYQQALQTAKSSETAHLKANIAQIDLDLHRTLPSNIYFNDLTNAQPGPNSDKLQNILYAFVSYKPEIGYCQGMNKIVGNLLLGSSKLTEEDIFWIFVGLNEDLLPRTNGHHFYSIESLQWIKNQQENISKNYFSCLLPQLYRHLVSLNVQIETITINWWLSIFTDCLPLDTWFKVFDNLLVSDAELKMTSITLAMFSIFEKNLLELSTYHEVYFTMSSLGENLPSKPYVRYHDLMSASVSLEKKLRKLRLCN</sequence>
<dbReference type="InterPro" id="IPR035969">
    <property type="entry name" value="Rab-GAP_TBC_sf"/>
</dbReference>
<gene>
    <name evidence="3" type="primary">Piso0_001265</name>
    <name evidence="3" type="ORF">GNLVRS01_PISO0E01302g</name>
</gene>
<dbReference type="InterPro" id="IPR050302">
    <property type="entry name" value="Rab_GAP_TBC_domain"/>
</dbReference>
<dbReference type="Proteomes" id="UP000005222">
    <property type="component" value="Chromosome E"/>
</dbReference>
<dbReference type="Gene3D" id="1.10.472.80">
    <property type="entry name" value="Ypt/Rab-GAP domain of gyp1p, domain 3"/>
    <property type="match status" value="1"/>
</dbReference>
<dbReference type="SUPFAM" id="SSF47923">
    <property type="entry name" value="Ypt/Rab-GAP domain of gyp1p"/>
    <property type="match status" value="2"/>
</dbReference>
<reference evidence="3 4" key="1">
    <citation type="journal article" date="2012" name="G3 (Bethesda)">
        <title>Pichia sorbitophila, an interspecies yeast hybrid reveals early steps of genome resolution following polyploidization.</title>
        <authorList>
            <person name="Leh Louis V."/>
            <person name="Despons L."/>
            <person name="Friedrich A."/>
            <person name="Martin T."/>
            <person name="Durrens P."/>
            <person name="Casaregola S."/>
            <person name="Neuveglise C."/>
            <person name="Fairhead C."/>
            <person name="Marck C."/>
            <person name="Cruz J.A."/>
            <person name="Straub M.L."/>
            <person name="Kugler V."/>
            <person name="Sacerdot C."/>
            <person name="Uzunov Z."/>
            <person name="Thierry A."/>
            <person name="Weiss S."/>
            <person name="Bleykasten C."/>
            <person name="De Montigny J."/>
            <person name="Jacques N."/>
            <person name="Jung P."/>
            <person name="Lemaire M."/>
            <person name="Mallet S."/>
            <person name="Morel G."/>
            <person name="Richard G.F."/>
            <person name="Sarkar A."/>
            <person name="Savel G."/>
            <person name="Schacherer J."/>
            <person name="Seret M.L."/>
            <person name="Talla E."/>
            <person name="Samson G."/>
            <person name="Jubin C."/>
            <person name="Poulain J."/>
            <person name="Vacherie B."/>
            <person name="Barbe V."/>
            <person name="Pelletier E."/>
            <person name="Sherman D.J."/>
            <person name="Westhof E."/>
            <person name="Weissenbach J."/>
            <person name="Baret P.V."/>
            <person name="Wincker P."/>
            <person name="Gaillardin C."/>
            <person name="Dujon B."/>
            <person name="Souciet J.L."/>
        </authorList>
    </citation>
    <scope>NUCLEOTIDE SEQUENCE [LARGE SCALE GENOMIC DNA]</scope>
    <source>
        <strain evidence="4">ATCC MYA-4447 / BCRC 22081 / CBS 7064 / NBRC 10061 / NRRL Y-12695</strain>
    </source>
</reference>
<evidence type="ECO:0000313" key="3">
    <source>
        <dbReference type="EMBL" id="CCE79214.1"/>
    </source>
</evidence>